<proteinExistence type="predicted"/>
<dbReference type="Proteomes" id="UP000198851">
    <property type="component" value="Unassembled WGS sequence"/>
</dbReference>
<dbReference type="EMBL" id="FOSZ01000002">
    <property type="protein sequence ID" value="SFK78263.1"/>
    <property type="molecule type" value="Genomic_DNA"/>
</dbReference>
<keyword evidence="2" id="KW-1185">Reference proteome</keyword>
<dbReference type="AlphaFoldDB" id="A0A1I4CBX0"/>
<name>A0A1I4CBX0_9RHOB</name>
<dbReference type="STRING" id="1280847.SAMN04488036_102162"/>
<dbReference type="RefSeq" id="WP_093321752.1">
    <property type="nucleotide sequence ID" value="NZ_FOSZ01000002.1"/>
</dbReference>
<dbReference type="OrthoDB" id="7770576at2"/>
<protein>
    <submittedName>
        <fullName evidence="1">Uncharacterized protein</fullName>
    </submittedName>
</protein>
<evidence type="ECO:0000313" key="2">
    <source>
        <dbReference type="Proteomes" id="UP000198851"/>
    </source>
</evidence>
<organism evidence="1 2">
    <name type="scientific">Shimia haliotis</name>
    <dbReference type="NCBI Taxonomy" id="1280847"/>
    <lineage>
        <taxon>Bacteria</taxon>
        <taxon>Pseudomonadati</taxon>
        <taxon>Pseudomonadota</taxon>
        <taxon>Alphaproteobacteria</taxon>
        <taxon>Rhodobacterales</taxon>
        <taxon>Roseobacteraceae</taxon>
    </lineage>
</organism>
<evidence type="ECO:0000313" key="1">
    <source>
        <dbReference type="EMBL" id="SFK78263.1"/>
    </source>
</evidence>
<accession>A0A1I4CBX0</accession>
<reference evidence="2" key="1">
    <citation type="submission" date="2016-10" db="EMBL/GenBank/DDBJ databases">
        <authorList>
            <person name="Varghese N."/>
            <person name="Submissions S."/>
        </authorList>
    </citation>
    <scope>NUCLEOTIDE SEQUENCE [LARGE SCALE GENOMIC DNA]</scope>
    <source>
        <strain evidence="2">DSM 28453</strain>
    </source>
</reference>
<gene>
    <name evidence="1" type="ORF">SAMN04488036_102162</name>
</gene>
<sequence>MSRDVTAGFATALSEQSLRPILFFEGEFASGWVRVWTGLGELFWDGKIWTGMGSLISIGALEETSDVVASGTMISLSGVPLEMVGIAIEEARQGKPGRVWLGLLDDNMNVIADPVQAFLGRLDVPEITDNAQSCTVTISYESRLIDLNTPRSWRYTHESQQALHPGDRGFEHVTTIQDKEITWGRG</sequence>